<dbReference type="Gene3D" id="4.10.860.10">
    <property type="entry name" value="UVR domain"/>
    <property type="match status" value="1"/>
</dbReference>
<dbReference type="Pfam" id="PF07724">
    <property type="entry name" value="AAA_2"/>
    <property type="match status" value="1"/>
</dbReference>
<dbReference type="GO" id="GO:0005524">
    <property type="term" value="F:ATP binding"/>
    <property type="evidence" value="ECO:0007669"/>
    <property type="project" value="UniProtKB-KW"/>
</dbReference>
<dbReference type="Pfam" id="PF00004">
    <property type="entry name" value="AAA"/>
    <property type="match status" value="1"/>
</dbReference>
<sequence>MTTPLYYSRSLQESLRLASSMASAEGHSSFGVAHLVLALLHESSSSGLRDLICSMHKDLTYVMEWFDTYRELYVPKEEDKDTENAWGADNDVLHLLEESERSKIKLGQEELDGLCVLLAVVRRGVVYSDSQLQSLELEEEELLRFFEASESILPNDKLSQLLVTYPFVYPFSTEAACISSNIQGRAKELRHMEEALERLGGQAVLLVGASGIGKTRLIEAFVQRLQSPRVGKLSELLPLGLDVAKLIASSADEREQTQRISSLLTKLQQMEESSLLVIDDVQMLLDAGHSTKSSMLLSILQRALDKGEVNLLISTSADAYRQHWEKHSLSHRAEVLNLEELPKDWLVSILKERTRSLCEAYKLSISPEAYRHALWLSSRFFKEKNEPAASLDLLERTLAAASLSNDQSQMQLRKFREELERLTQSAEDESKETESQEALQLLEKSLFSGLSVLLTSRLQEEDAQEHTHQGEKSSLSTLEHFAKRLDTLQDIAERGIASVGIHELDALVAERTGIPLGKLQAGEKERLLNIEERLAERVKGQGEAIEVLSDAIIESRSGLSDPRKPIGSFFFLGPTGTGKTELAKSLAELLFDDEGAMIRFDMSEFKEEHAAALLYGAPPGYVGYEEGGLLVSRIRQKPYSVVLFDEIEKAHSSIYDVFLQLMDEGKIHDKLGREGDFSNAIVIFTSNIGSQWIAEQITAGKRPSSNALIEVMTDYFRPEFLGRLTEVVPFAPINEAIAREIFLLHFGRLQRQLQEEKQVSLTLSESALAYLAQKGYSAQYGARPIAGVIRSYLKKQVARLMVAEEIKTGDSVLVDYDENSLKWELY</sequence>
<evidence type="ECO:0000256" key="1">
    <source>
        <dbReference type="ARBA" id="ARBA00022737"/>
    </source>
</evidence>
<dbReference type="InterPro" id="IPR001270">
    <property type="entry name" value="ClpA/B"/>
</dbReference>
<evidence type="ECO:0000256" key="2">
    <source>
        <dbReference type="ARBA" id="ARBA00022741"/>
    </source>
</evidence>
<comment type="caution">
    <text evidence="8">The sequence shown here is derived from an EMBL/GenBank/DDBJ whole genome shotgun (WGS) entry which is preliminary data.</text>
</comment>
<dbReference type="PANTHER" id="PTHR11638:SF18">
    <property type="entry name" value="HEAT SHOCK PROTEIN 104"/>
    <property type="match status" value="1"/>
</dbReference>
<keyword evidence="3 8" id="KW-0067">ATP-binding</keyword>
<name>A0A930ECN8_9FIRM</name>
<evidence type="ECO:0000259" key="6">
    <source>
        <dbReference type="SMART" id="SM00382"/>
    </source>
</evidence>
<dbReference type="PRINTS" id="PR00300">
    <property type="entry name" value="CLPPROTEASEA"/>
</dbReference>
<proteinExistence type="predicted"/>
<evidence type="ECO:0000256" key="3">
    <source>
        <dbReference type="ARBA" id="ARBA00022840"/>
    </source>
</evidence>
<feature type="domain" description="AAA+ ATPase" evidence="6">
    <location>
        <begin position="200"/>
        <end position="507"/>
    </location>
</feature>
<dbReference type="SUPFAM" id="SSF81923">
    <property type="entry name" value="Double Clp-N motif"/>
    <property type="match status" value="1"/>
</dbReference>
<dbReference type="InterPro" id="IPR050130">
    <property type="entry name" value="ClpA_ClpB"/>
</dbReference>
<dbReference type="InterPro" id="IPR041546">
    <property type="entry name" value="ClpA/ClpB_AAA_lid"/>
</dbReference>
<accession>A0A930ECN8</accession>
<dbReference type="GO" id="GO:0034605">
    <property type="term" value="P:cellular response to heat"/>
    <property type="evidence" value="ECO:0007669"/>
    <property type="project" value="TreeGrafter"/>
</dbReference>
<feature type="domain" description="AAA+ ATPase" evidence="6">
    <location>
        <begin position="565"/>
        <end position="734"/>
    </location>
</feature>
<dbReference type="InterPro" id="IPR019489">
    <property type="entry name" value="Clp_ATPase_C"/>
</dbReference>
<dbReference type="Pfam" id="PF17871">
    <property type="entry name" value="AAA_lid_9"/>
    <property type="match status" value="1"/>
</dbReference>
<keyword evidence="4" id="KW-0143">Chaperone</keyword>
<keyword evidence="2" id="KW-0547">Nucleotide-binding</keyword>
<dbReference type="Gene3D" id="1.10.8.60">
    <property type="match status" value="2"/>
</dbReference>
<dbReference type="GO" id="GO:0016887">
    <property type="term" value="F:ATP hydrolysis activity"/>
    <property type="evidence" value="ECO:0007669"/>
    <property type="project" value="InterPro"/>
</dbReference>
<dbReference type="Proteomes" id="UP000722050">
    <property type="component" value="Unassembled WGS sequence"/>
</dbReference>
<protein>
    <submittedName>
        <fullName evidence="8">ATP-dependent Clp protease ATP-binding subunit</fullName>
    </submittedName>
</protein>
<dbReference type="CDD" id="cd19499">
    <property type="entry name" value="RecA-like_ClpB_Hsp104-like"/>
    <property type="match status" value="1"/>
</dbReference>
<dbReference type="SUPFAM" id="SSF52540">
    <property type="entry name" value="P-loop containing nucleoside triphosphate hydrolases"/>
    <property type="match status" value="2"/>
</dbReference>
<feature type="domain" description="Clp ATPase C-terminal" evidence="7">
    <location>
        <begin position="733"/>
        <end position="823"/>
    </location>
</feature>
<dbReference type="InterPro" id="IPR003959">
    <property type="entry name" value="ATPase_AAA_core"/>
</dbReference>
<evidence type="ECO:0000259" key="7">
    <source>
        <dbReference type="SMART" id="SM01086"/>
    </source>
</evidence>
<dbReference type="CDD" id="cd00009">
    <property type="entry name" value="AAA"/>
    <property type="match status" value="1"/>
</dbReference>
<evidence type="ECO:0000256" key="4">
    <source>
        <dbReference type="ARBA" id="ARBA00023186"/>
    </source>
</evidence>
<dbReference type="FunFam" id="3.40.50.300:FF:000025">
    <property type="entry name" value="ATP-dependent Clp protease subunit"/>
    <property type="match status" value="1"/>
</dbReference>
<dbReference type="InterPro" id="IPR036628">
    <property type="entry name" value="Clp_N_dom_sf"/>
</dbReference>
<dbReference type="GO" id="GO:0006508">
    <property type="term" value="P:proteolysis"/>
    <property type="evidence" value="ECO:0007669"/>
    <property type="project" value="UniProtKB-KW"/>
</dbReference>
<evidence type="ECO:0000313" key="8">
    <source>
        <dbReference type="EMBL" id="MBF1351896.1"/>
    </source>
</evidence>
<dbReference type="InterPro" id="IPR004176">
    <property type="entry name" value="Clp_R_N"/>
</dbReference>
<evidence type="ECO:0000256" key="5">
    <source>
        <dbReference type="SAM" id="Coils"/>
    </source>
</evidence>
<dbReference type="Pfam" id="PF10431">
    <property type="entry name" value="ClpB_D2-small"/>
    <property type="match status" value="1"/>
</dbReference>
<organism evidence="8 9">
    <name type="scientific">Mogibacterium diversum</name>
    <dbReference type="NCBI Taxonomy" id="114527"/>
    <lineage>
        <taxon>Bacteria</taxon>
        <taxon>Bacillati</taxon>
        <taxon>Bacillota</taxon>
        <taxon>Clostridia</taxon>
        <taxon>Peptostreptococcales</taxon>
        <taxon>Anaerovoracaceae</taxon>
        <taxon>Mogibacterium</taxon>
    </lineage>
</organism>
<dbReference type="InterPro" id="IPR003593">
    <property type="entry name" value="AAA+_ATPase"/>
</dbReference>
<gene>
    <name evidence="8" type="ORF">HXM71_02090</name>
</gene>
<dbReference type="PANTHER" id="PTHR11638">
    <property type="entry name" value="ATP-DEPENDENT CLP PROTEASE"/>
    <property type="match status" value="1"/>
</dbReference>
<dbReference type="Pfam" id="PF02861">
    <property type="entry name" value="Clp_N"/>
    <property type="match status" value="1"/>
</dbReference>
<dbReference type="SMART" id="SM01086">
    <property type="entry name" value="ClpB_D2-small"/>
    <property type="match status" value="1"/>
</dbReference>
<evidence type="ECO:0000313" key="9">
    <source>
        <dbReference type="Proteomes" id="UP000722050"/>
    </source>
</evidence>
<keyword evidence="8" id="KW-0645">Protease</keyword>
<dbReference type="GO" id="GO:0008233">
    <property type="term" value="F:peptidase activity"/>
    <property type="evidence" value="ECO:0007669"/>
    <property type="project" value="UniProtKB-KW"/>
</dbReference>
<keyword evidence="8" id="KW-0378">Hydrolase</keyword>
<dbReference type="Gene3D" id="3.40.50.300">
    <property type="entry name" value="P-loop containing nucleotide triphosphate hydrolases"/>
    <property type="match status" value="2"/>
</dbReference>
<dbReference type="Gene3D" id="1.10.1780.10">
    <property type="entry name" value="Clp, N-terminal domain"/>
    <property type="match status" value="1"/>
</dbReference>
<dbReference type="AlphaFoldDB" id="A0A930ECN8"/>
<dbReference type="GO" id="GO:0005737">
    <property type="term" value="C:cytoplasm"/>
    <property type="evidence" value="ECO:0007669"/>
    <property type="project" value="TreeGrafter"/>
</dbReference>
<dbReference type="InterPro" id="IPR027417">
    <property type="entry name" value="P-loop_NTPase"/>
</dbReference>
<keyword evidence="1" id="KW-0677">Repeat</keyword>
<feature type="coiled-coil region" evidence="5">
    <location>
        <begin position="405"/>
        <end position="439"/>
    </location>
</feature>
<reference evidence="8" key="1">
    <citation type="submission" date="2020-04" db="EMBL/GenBank/DDBJ databases">
        <title>Deep metagenomics examines the oral microbiome during advanced dental caries in children, revealing novel taxa and co-occurrences with host molecules.</title>
        <authorList>
            <person name="Baker J.L."/>
            <person name="Morton J.T."/>
            <person name="Dinis M."/>
            <person name="Alvarez R."/>
            <person name="Tran N.C."/>
            <person name="Knight R."/>
            <person name="Edlund A."/>
        </authorList>
    </citation>
    <scope>NUCLEOTIDE SEQUENCE</scope>
    <source>
        <strain evidence="8">JCVI_24_bin.8</strain>
    </source>
</reference>
<dbReference type="EMBL" id="JABZQH010000044">
    <property type="protein sequence ID" value="MBF1351896.1"/>
    <property type="molecule type" value="Genomic_DNA"/>
</dbReference>
<dbReference type="SMART" id="SM00382">
    <property type="entry name" value="AAA"/>
    <property type="match status" value="2"/>
</dbReference>
<keyword evidence="5" id="KW-0175">Coiled coil</keyword>